<evidence type="ECO:0000313" key="2">
    <source>
        <dbReference type="Proteomes" id="UP000326396"/>
    </source>
</evidence>
<dbReference type="AlphaFoldDB" id="A0A5N6NEE2"/>
<dbReference type="SUPFAM" id="SSF56672">
    <property type="entry name" value="DNA/RNA polymerases"/>
    <property type="match status" value="1"/>
</dbReference>
<reference evidence="1 2" key="1">
    <citation type="submission" date="2019-05" db="EMBL/GenBank/DDBJ databases">
        <title>Mikania micrantha, genome provides insights into the molecular mechanism of rapid growth.</title>
        <authorList>
            <person name="Liu B."/>
        </authorList>
    </citation>
    <scope>NUCLEOTIDE SEQUENCE [LARGE SCALE GENOMIC DNA]</scope>
    <source>
        <strain evidence="1">NLD-2019</strain>
        <tissue evidence="1">Leaf</tissue>
    </source>
</reference>
<keyword evidence="2" id="KW-1185">Reference proteome</keyword>
<organism evidence="1 2">
    <name type="scientific">Mikania micrantha</name>
    <name type="common">bitter vine</name>
    <dbReference type="NCBI Taxonomy" id="192012"/>
    <lineage>
        <taxon>Eukaryota</taxon>
        <taxon>Viridiplantae</taxon>
        <taxon>Streptophyta</taxon>
        <taxon>Embryophyta</taxon>
        <taxon>Tracheophyta</taxon>
        <taxon>Spermatophyta</taxon>
        <taxon>Magnoliopsida</taxon>
        <taxon>eudicotyledons</taxon>
        <taxon>Gunneridae</taxon>
        <taxon>Pentapetalae</taxon>
        <taxon>asterids</taxon>
        <taxon>campanulids</taxon>
        <taxon>Asterales</taxon>
        <taxon>Asteraceae</taxon>
        <taxon>Asteroideae</taxon>
        <taxon>Heliantheae alliance</taxon>
        <taxon>Eupatorieae</taxon>
        <taxon>Mikania</taxon>
    </lineage>
</organism>
<evidence type="ECO:0000313" key="1">
    <source>
        <dbReference type="EMBL" id="KAD4585829.1"/>
    </source>
</evidence>
<dbReference type="EMBL" id="SZYD01000012">
    <property type="protein sequence ID" value="KAD4585829.1"/>
    <property type="molecule type" value="Genomic_DNA"/>
</dbReference>
<sequence length="181" mass="20535">MSTDRKKIQAIMEWPTPGTVKQLRDNHPLAFISKALSPTVIIDQQSLKHLLDKKIVIPLQQEWLSKLLGYDYEICYKKGVENLAADALSRECHTCQRVKYETIATPGLLQPLPVPKYVLVDISMDFISGLPKIHGAIGTMLNRKEFALKKQDMKFMKAECCSSLHLLLIMQTPPTPMSMQK</sequence>
<dbReference type="Proteomes" id="UP000326396">
    <property type="component" value="Linkage Group LG2"/>
</dbReference>
<gene>
    <name evidence="1" type="ORF">E3N88_23430</name>
</gene>
<evidence type="ECO:0008006" key="3">
    <source>
        <dbReference type="Google" id="ProtNLM"/>
    </source>
</evidence>
<dbReference type="PANTHER" id="PTHR34072">
    <property type="entry name" value="ENZYMATIC POLYPROTEIN-RELATED"/>
    <property type="match status" value="1"/>
</dbReference>
<proteinExistence type="predicted"/>
<dbReference type="PANTHER" id="PTHR34072:SF55">
    <property type="entry name" value="DNA_RNA POLYMERASES SUPERFAMILY PROTEIN"/>
    <property type="match status" value="1"/>
</dbReference>
<protein>
    <recommendedName>
        <fullName evidence="3">Reverse transcriptase RNase H-like domain-containing protein</fullName>
    </recommendedName>
</protein>
<name>A0A5N6NEE2_9ASTR</name>
<comment type="caution">
    <text evidence="1">The sequence shown here is derived from an EMBL/GenBank/DDBJ whole genome shotgun (WGS) entry which is preliminary data.</text>
</comment>
<dbReference type="InterPro" id="IPR043502">
    <property type="entry name" value="DNA/RNA_pol_sf"/>
</dbReference>
<accession>A0A5N6NEE2</accession>
<dbReference type="OrthoDB" id="1742365at2759"/>